<feature type="transmembrane region" description="Helical" evidence="1">
    <location>
        <begin position="15"/>
        <end position="39"/>
    </location>
</feature>
<dbReference type="Proteomes" id="UP000273854">
    <property type="component" value="Unassembled WGS sequence"/>
</dbReference>
<protein>
    <recommendedName>
        <fullName evidence="2">DUF7024 domain-containing protein</fullName>
    </recommendedName>
</protein>
<accession>A0A3M5PFF3</accession>
<keyword evidence="1" id="KW-1133">Transmembrane helix</keyword>
<keyword evidence="1" id="KW-0812">Transmembrane</keyword>
<dbReference type="RefSeq" id="WP_122207469.1">
    <property type="nucleotide sequence ID" value="NZ_RBTP01000015.1"/>
</dbReference>
<keyword evidence="1" id="KW-0472">Membrane</keyword>
<dbReference type="Pfam" id="PF22895">
    <property type="entry name" value="DUF7024"/>
    <property type="match status" value="1"/>
</dbReference>
<feature type="transmembrane region" description="Helical" evidence="1">
    <location>
        <begin position="424"/>
        <end position="453"/>
    </location>
</feature>
<dbReference type="AlphaFoldDB" id="A0A3M5PFF3"/>
<proteinExistence type="predicted"/>
<feature type="transmembrane region" description="Helical" evidence="1">
    <location>
        <begin position="384"/>
        <end position="404"/>
    </location>
</feature>
<dbReference type="OrthoDB" id="9767863at2"/>
<dbReference type="InterPro" id="IPR054288">
    <property type="entry name" value="DUF7024"/>
</dbReference>
<feature type="transmembrane region" description="Helical" evidence="1">
    <location>
        <begin position="216"/>
        <end position="234"/>
    </location>
</feature>
<feature type="transmembrane region" description="Helical" evidence="1">
    <location>
        <begin position="120"/>
        <end position="137"/>
    </location>
</feature>
<dbReference type="EMBL" id="RBTP01000015">
    <property type="protein sequence ID" value="RMT83254.1"/>
    <property type="molecule type" value="Genomic_DNA"/>
</dbReference>
<feature type="domain" description="DUF7024" evidence="2">
    <location>
        <begin position="603"/>
        <end position="726"/>
    </location>
</feature>
<feature type="transmembrane region" description="Helical" evidence="1">
    <location>
        <begin position="319"/>
        <end position="346"/>
    </location>
</feature>
<reference evidence="3 4" key="1">
    <citation type="submission" date="2018-08" db="EMBL/GenBank/DDBJ databases">
        <title>Recombination of ecologically and evolutionarily significant loci maintains genetic cohesion in the Pseudomonas syringae species complex.</title>
        <authorList>
            <person name="Dillon M."/>
            <person name="Thakur S."/>
            <person name="Almeida R.N.D."/>
            <person name="Weir B.S."/>
            <person name="Guttman D.S."/>
        </authorList>
    </citation>
    <scope>NUCLEOTIDE SEQUENCE [LARGE SCALE GENOMIC DNA]</scope>
    <source>
        <strain evidence="3 4">ICMP 19473</strain>
    </source>
</reference>
<evidence type="ECO:0000256" key="1">
    <source>
        <dbReference type="SAM" id="Phobius"/>
    </source>
</evidence>
<evidence type="ECO:0000313" key="3">
    <source>
        <dbReference type="EMBL" id="RMT83254.1"/>
    </source>
</evidence>
<feature type="transmembrane region" description="Helical" evidence="1">
    <location>
        <begin position="460"/>
        <end position="482"/>
    </location>
</feature>
<feature type="transmembrane region" description="Helical" evidence="1">
    <location>
        <begin position="187"/>
        <end position="204"/>
    </location>
</feature>
<feature type="transmembrane region" description="Helical" evidence="1">
    <location>
        <begin position="165"/>
        <end position="181"/>
    </location>
</feature>
<name>A0A3M5PFF3_PSEVI</name>
<organism evidence="3 4">
    <name type="scientific">Pseudomonas viridiflava</name>
    <name type="common">Phytomonas viridiflava</name>
    <dbReference type="NCBI Taxonomy" id="33069"/>
    <lineage>
        <taxon>Bacteria</taxon>
        <taxon>Pseudomonadati</taxon>
        <taxon>Pseudomonadota</taxon>
        <taxon>Gammaproteobacteria</taxon>
        <taxon>Pseudomonadales</taxon>
        <taxon>Pseudomonadaceae</taxon>
        <taxon>Pseudomonas</taxon>
    </lineage>
</organism>
<comment type="caution">
    <text evidence="3">The sequence shown here is derived from an EMBL/GenBank/DDBJ whole genome shotgun (WGS) entry which is preliminary data.</text>
</comment>
<evidence type="ECO:0000313" key="4">
    <source>
        <dbReference type="Proteomes" id="UP000273854"/>
    </source>
</evidence>
<gene>
    <name evidence="3" type="ORF">ALP40_00136</name>
</gene>
<feature type="transmembrane region" description="Helical" evidence="1">
    <location>
        <begin position="273"/>
        <end position="298"/>
    </location>
</feature>
<evidence type="ECO:0000259" key="2">
    <source>
        <dbReference type="Pfam" id="PF22895"/>
    </source>
</evidence>
<feature type="transmembrane region" description="Helical" evidence="1">
    <location>
        <begin position="358"/>
        <end position="377"/>
    </location>
</feature>
<sequence>MNIAKSEALLEKIPVSFVLFAAFIFYMVNSIVAGSPIFASDEYVYFISGKNVDQLSMLYGLDPALQRLSNLIFFHEVKLLAQLFGDQFVPLFRIFHGVEYVLAGGMLYASVKELMPKPHALMGLMVFLALPSHLYIYAVMPEVELIFLSAMVVFTLVRWYQYAPVPAVAGVGLIVSVALLIKPHTMAVVVALLAVFPLFNFLYFRKVWVRVSAQTLACFLLALYIGVIGLWALMDGAFTFNPSGALGLTFYGKYIDGPAVSVSLLTKLYQVGVYFFANLTVVLLFFLPVFVWAASLCVEAARGGLSVGEGDARISPKMVMLMLIAMLSIAAHLLMTAWFTAGAAILSPGEAQRLHGRYLGPALAVFPFLFFYSISRLSSLGKGILAGMTLVTLMLSCWFVSQYFKIYPWDNPLLFSFFNEANWYGWNYFNLGFGVGNVLYLIIFLSFIMSLLFRHLQGAISSAVLCLIVLAGCFQGYLWMYVHLHGNSEISRASRHLSGLIGSARPGEGIVIGHERYGRESYLLFNLASAPKVIDRSEGADITPQDISGHSWLITDGTYNANALGRPNLQVGSLRYYALGLSAPMKLDVPQPVLDSASKRVLRQATSLLIPLADLPVGTNLVGFNGAEAWGAWTSQSTAEIALPVQLKGKVRIRLFAWTLEQNLVQTVSLQVGDVVKRLPIGSSGSEITVDLEVGAETDRIFIRSAVDKPSDSARTLGVAIARLSVEIL</sequence>